<gene>
    <name evidence="1" type="ORF">SPSIL_008780</name>
</gene>
<name>A0ABZ3IH67_9FIRM</name>
<reference evidence="1" key="1">
    <citation type="submission" date="2024-05" db="EMBL/GenBank/DDBJ databases">
        <title>Isolation and characterization of Sporomusa carbonis sp. nov., a carboxydotrophic hydrogenogen in the genus of Sporomusa isolated from a charcoal burning pile.</title>
        <authorList>
            <person name="Boeer T."/>
            <person name="Rosenbaum F."/>
            <person name="Eysell L."/>
            <person name="Mueller V."/>
            <person name="Daniel R."/>
            <person name="Poehlein A."/>
        </authorList>
    </citation>
    <scope>NUCLEOTIDE SEQUENCE [LARGE SCALE GENOMIC DNA]</scope>
    <source>
        <strain evidence="1">DSM 10669</strain>
    </source>
</reference>
<dbReference type="EMBL" id="CP155573">
    <property type="protein sequence ID" value="XFO64769.1"/>
    <property type="molecule type" value="Genomic_DNA"/>
</dbReference>
<evidence type="ECO:0000313" key="1">
    <source>
        <dbReference type="EMBL" id="XFO64769.1"/>
    </source>
</evidence>
<dbReference type="Proteomes" id="UP000216752">
    <property type="component" value="Chromosome"/>
</dbReference>
<dbReference type="RefSeq" id="WP_169718031.1">
    <property type="nucleotide sequence ID" value="NZ_CP155573.1"/>
</dbReference>
<proteinExistence type="predicted"/>
<sequence length="52" mass="5954">MKTCVMGKQCDCVYNSLKGCTDKPAIEGCPPVCMNYEQRKQYKPSMYSNKPR</sequence>
<keyword evidence="2" id="KW-1185">Reference proteome</keyword>
<organism evidence="1 2">
    <name type="scientific">Sporomusa silvacetica DSM 10669</name>
    <dbReference type="NCBI Taxonomy" id="1123289"/>
    <lineage>
        <taxon>Bacteria</taxon>
        <taxon>Bacillati</taxon>
        <taxon>Bacillota</taxon>
        <taxon>Negativicutes</taxon>
        <taxon>Selenomonadales</taxon>
        <taxon>Sporomusaceae</taxon>
        <taxon>Sporomusa</taxon>
    </lineage>
</organism>
<protein>
    <recommendedName>
        <fullName evidence="3">DUF1540 domain-containing protein</fullName>
    </recommendedName>
</protein>
<accession>A0ABZ3IH67</accession>
<evidence type="ECO:0008006" key="3">
    <source>
        <dbReference type="Google" id="ProtNLM"/>
    </source>
</evidence>
<evidence type="ECO:0000313" key="2">
    <source>
        <dbReference type="Proteomes" id="UP000216752"/>
    </source>
</evidence>